<evidence type="ECO:0000256" key="3">
    <source>
        <dbReference type="ARBA" id="ARBA00022989"/>
    </source>
</evidence>
<keyword evidence="4 5" id="KW-0472">Membrane</keyword>
<keyword evidence="8" id="KW-1185">Reference proteome</keyword>
<comment type="subcellular location">
    <subcellularLocation>
        <location evidence="1">Membrane</location>
        <topology evidence="1">Multi-pass membrane protein</topology>
    </subcellularLocation>
</comment>
<dbReference type="GO" id="GO:0140359">
    <property type="term" value="F:ABC-type transporter activity"/>
    <property type="evidence" value="ECO:0007669"/>
    <property type="project" value="InterPro"/>
</dbReference>
<dbReference type="PANTHER" id="PTHR43471:SF3">
    <property type="entry name" value="ABC TRANSPORTER PERMEASE PROTEIN NATB"/>
    <property type="match status" value="1"/>
</dbReference>
<dbReference type="GO" id="GO:0016020">
    <property type="term" value="C:membrane"/>
    <property type="evidence" value="ECO:0007669"/>
    <property type="project" value="UniProtKB-SubCell"/>
</dbReference>
<dbReference type="InterPro" id="IPR013525">
    <property type="entry name" value="ABC2_TM"/>
</dbReference>
<feature type="transmembrane region" description="Helical" evidence="5">
    <location>
        <begin position="328"/>
        <end position="350"/>
    </location>
</feature>
<feature type="transmembrane region" description="Helical" evidence="5">
    <location>
        <begin position="293"/>
        <end position="316"/>
    </location>
</feature>
<dbReference type="RefSeq" id="WP_148597590.1">
    <property type="nucleotide sequence ID" value="NZ_CP042997.1"/>
</dbReference>
<accession>A0A5B9WC98</accession>
<dbReference type="PANTHER" id="PTHR43471">
    <property type="entry name" value="ABC TRANSPORTER PERMEASE"/>
    <property type="match status" value="1"/>
</dbReference>
<dbReference type="Proteomes" id="UP000324233">
    <property type="component" value="Chromosome"/>
</dbReference>
<evidence type="ECO:0000256" key="5">
    <source>
        <dbReference type="SAM" id="Phobius"/>
    </source>
</evidence>
<gene>
    <name evidence="7" type="ORF">OJF2_67110</name>
</gene>
<evidence type="ECO:0000256" key="4">
    <source>
        <dbReference type="ARBA" id="ARBA00023136"/>
    </source>
</evidence>
<sequence length="464" mass="49520">MKADVRKIWVVASTEFGSAIRTKSFLIGILLLPIIMGASILLQVFVAERVDTKPRRFVVIDHTGVLAPVIEKAAKAHNEALPEARGKHARPSLVMEPAPTIGKAAPGAGTGEEKLDPDYALALSDRIRNGDLDAFVEIPATVVEPGKDPAAKRAMEYHSDNPNDDVLRNWLNFIVNAEVRARRFRAAGIDQALAERLSQPVEVENLELVERRAAAATGAGGAGEAGRGEVKAAGKVDQVRTALVPAALLFSMFFVIMTSAPQLLNSVIEEKMSRISEVMLGSVTPFELMMGKLVGNAGIAMVLATLYLGGGMGVAAYHGYGDILSPGLVAALVFFLILAVLLYGSMYIAVGSACSELKDAQSLMMPVMLLSMLPVFVWTAVLRNPASPLSVGMSLFPPASPFLMLMRLALKPAPPAWQVGLAVVLTALTTLAIVWAAGKIFRTGLLMQGKAPTFAELARWVMTK</sequence>
<keyword evidence="2 5" id="KW-0812">Transmembrane</keyword>
<dbReference type="OrthoDB" id="9768837at2"/>
<evidence type="ECO:0000313" key="7">
    <source>
        <dbReference type="EMBL" id="QEH38113.1"/>
    </source>
</evidence>
<feature type="transmembrane region" description="Helical" evidence="5">
    <location>
        <begin position="25"/>
        <end position="46"/>
    </location>
</feature>
<evidence type="ECO:0000256" key="1">
    <source>
        <dbReference type="ARBA" id="ARBA00004141"/>
    </source>
</evidence>
<dbReference type="EMBL" id="CP042997">
    <property type="protein sequence ID" value="QEH38113.1"/>
    <property type="molecule type" value="Genomic_DNA"/>
</dbReference>
<dbReference type="AlphaFoldDB" id="A0A5B9WC98"/>
<dbReference type="KEGG" id="agv:OJF2_67110"/>
<feature type="domain" description="ABC-2 type transporter transmembrane" evidence="6">
    <location>
        <begin position="23"/>
        <end position="437"/>
    </location>
</feature>
<feature type="transmembrane region" description="Helical" evidence="5">
    <location>
        <begin position="416"/>
        <end position="437"/>
    </location>
</feature>
<proteinExistence type="predicted"/>
<reference evidence="7 8" key="1">
    <citation type="submission" date="2019-08" db="EMBL/GenBank/DDBJ databases">
        <title>Deep-cultivation of Planctomycetes and their phenomic and genomic characterization uncovers novel biology.</title>
        <authorList>
            <person name="Wiegand S."/>
            <person name="Jogler M."/>
            <person name="Boedeker C."/>
            <person name="Pinto D."/>
            <person name="Vollmers J."/>
            <person name="Rivas-Marin E."/>
            <person name="Kohn T."/>
            <person name="Peeters S.H."/>
            <person name="Heuer A."/>
            <person name="Rast P."/>
            <person name="Oberbeckmann S."/>
            <person name="Bunk B."/>
            <person name="Jeske O."/>
            <person name="Meyerdierks A."/>
            <person name="Storesund J.E."/>
            <person name="Kallscheuer N."/>
            <person name="Luecker S."/>
            <person name="Lage O.M."/>
            <person name="Pohl T."/>
            <person name="Merkel B.J."/>
            <person name="Hornburger P."/>
            <person name="Mueller R.-W."/>
            <person name="Bruemmer F."/>
            <person name="Labrenz M."/>
            <person name="Spormann A.M."/>
            <person name="Op den Camp H."/>
            <person name="Overmann J."/>
            <person name="Amann R."/>
            <person name="Jetten M.S.M."/>
            <person name="Mascher T."/>
            <person name="Medema M.H."/>
            <person name="Devos D.P."/>
            <person name="Kaster A.-K."/>
            <person name="Ovreas L."/>
            <person name="Rohde M."/>
            <person name="Galperin M.Y."/>
            <person name="Jogler C."/>
        </authorList>
    </citation>
    <scope>NUCLEOTIDE SEQUENCE [LARGE SCALE GENOMIC DNA]</scope>
    <source>
        <strain evidence="7 8">OJF2</strain>
    </source>
</reference>
<evidence type="ECO:0000256" key="2">
    <source>
        <dbReference type="ARBA" id="ARBA00022692"/>
    </source>
</evidence>
<feature type="transmembrane region" description="Helical" evidence="5">
    <location>
        <begin position="242"/>
        <end position="264"/>
    </location>
</feature>
<organism evidence="7 8">
    <name type="scientific">Aquisphaera giovannonii</name>
    <dbReference type="NCBI Taxonomy" id="406548"/>
    <lineage>
        <taxon>Bacteria</taxon>
        <taxon>Pseudomonadati</taxon>
        <taxon>Planctomycetota</taxon>
        <taxon>Planctomycetia</taxon>
        <taxon>Isosphaerales</taxon>
        <taxon>Isosphaeraceae</taxon>
        <taxon>Aquisphaera</taxon>
    </lineage>
</organism>
<feature type="transmembrane region" description="Helical" evidence="5">
    <location>
        <begin position="389"/>
        <end position="410"/>
    </location>
</feature>
<evidence type="ECO:0000259" key="6">
    <source>
        <dbReference type="Pfam" id="PF12698"/>
    </source>
</evidence>
<protein>
    <submittedName>
        <fullName evidence="7">ABC-2 family transporter protein</fullName>
    </submittedName>
</protein>
<keyword evidence="3 5" id="KW-1133">Transmembrane helix</keyword>
<evidence type="ECO:0000313" key="8">
    <source>
        <dbReference type="Proteomes" id="UP000324233"/>
    </source>
</evidence>
<name>A0A5B9WC98_9BACT</name>
<dbReference type="Pfam" id="PF12698">
    <property type="entry name" value="ABC2_membrane_3"/>
    <property type="match status" value="1"/>
</dbReference>
<feature type="transmembrane region" description="Helical" evidence="5">
    <location>
        <begin position="362"/>
        <end position="382"/>
    </location>
</feature>